<evidence type="ECO:0000313" key="2">
    <source>
        <dbReference type="EMBL" id="GIY21642.1"/>
    </source>
</evidence>
<evidence type="ECO:0000256" key="1">
    <source>
        <dbReference type="SAM" id="MobiDB-lite"/>
    </source>
</evidence>
<comment type="caution">
    <text evidence="2">The sequence shown here is derived from an EMBL/GenBank/DDBJ whole genome shotgun (WGS) entry which is preliminary data.</text>
</comment>
<dbReference type="EMBL" id="BPLR01008042">
    <property type="protein sequence ID" value="GIY21642.1"/>
    <property type="molecule type" value="Genomic_DNA"/>
</dbReference>
<gene>
    <name evidence="2" type="ORF">CEXT_332041</name>
</gene>
<sequence length="95" mass="10620">MGFPEKSDWFGKEYFCVVARAHIVGIEDGIFVFKNHLQHVENIPTISEEAQSYENGMQRMLKGKQETHGTQLSSIGANQHPKGVSISCICIQQPS</sequence>
<accession>A0AAV4RNF0</accession>
<dbReference type="AlphaFoldDB" id="A0AAV4RNF0"/>
<organism evidence="2 3">
    <name type="scientific">Caerostris extrusa</name>
    <name type="common">Bark spider</name>
    <name type="synonym">Caerostris bankana</name>
    <dbReference type="NCBI Taxonomy" id="172846"/>
    <lineage>
        <taxon>Eukaryota</taxon>
        <taxon>Metazoa</taxon>
        <taxon>Ecdysozoa</taxon>
        <taxon>Arthropoda</taxon>
        <taxon>Chelicerata</taxon>
        <taxon>Arachnida</taxon>
        <taxon>Araneae</taxon>
        <taxon>Araneomorphae</taxon>
        <taxon>Entelegynae</taxon>
        <taxon>Araneoidea</taxon>
        <taxon>Araneidae</taxon>
        <taxon>Caerostris</taxon>
    </lineage>
</organism>
<keyword evidence="3" id="KW-1185">Reference proteome</keyword>
<proteinExistence type="predicted"/>
<reference evidence="2 3" key="1">
    <citation type="submission" date="2021-06" db="EMBL/GenBank/DDBJ databases">
        <title>Caerostris extrusa draft genome.</title>
        <authorList>
            <person name="Kono N."/>
            <person name="Arakawa K."/>
        </authorList>
    </citation>
    <scope>NUCLEOTIDE SEQUENCE [LARGE SCALE GENOMIC DNA]</scope>
</reference>
<name>A0AAV4RNF0_CAEEX</name>
<evidence type="ECO:0000313" key="3">
    <source>
        <dbReference type="Proteomes" id="UP001054945"/>
    </source>
</evidence>
<protein>
    <submittedName>
        <fullName evidence="2">Uncharacterized protein</fullName>
    </submittedName>
</protein>
<dbReference type="Proteomes" id="UP001054945">
    <property type="component" value="Unassembled WGS sequence"/>
</dbReference>
<feature type="region of interest" description="Disordered" evidence="1">
    <location>
        <begin position="62"/>
        <end position="81"/>
    </location>
</feature>
<feature type="compositionally biased region" description="Polar residues" evidence="1">
    <location>
        <begin position="68"/>
        <end position="77"/>
    </location>
</feature>